<dbReference type="EMBL" id="FORI01000008">
    <property type="protein sequence ID" value="SFI91960.1"/>
    <property type="molecule type" value="Genomic_DNA"/>
</dbReference>
<dbReference type="OrthoDB" id="356096at2"/>
<organism evidence="2 3">
    <name type="scientific">Treponema bryantii</name>
    <dbReference type="NCBI Taxonomy" id="163"/>
    <lineage>
        <taxon>Bacteria</taxon>
        <taxon>Pseudomonadati</taxon>
        <taxon>Spirochaetota</taxon>
        <taxon>Spirochaetia</taxon>
        <taxon>Spirochaetales</taxon>
        <taxon>Treponemataceae</taxon>
        <taxon>Treponema</taxon>
    </lineage>
</organism>
<feature type="chain" id="PRO_5010198571" description="DUF5723 domain-containing protein" evidence="1">
    <location>
        <begin position="22"/>
        <end position="403"/>
    </location>
</feature>
<proteinExistence type="predicted"/>
<evidence type="ECO:0000313" key="2">
    <source>
        <dbReference type="EMBL" id="SFI91960.1"/>
    </source>
</evidence>
<protein>
    <recommendedName>
        <fullName evidence="4">DUF5723 domain-containing protein</fullName>
    </recommendedName>
</protein>
<dbReference type="AlphaFoldDB" id="A0A1I3M565"/>
<evidence type="ECO:0000256" key="1">
    <source>
        <dbReference type="SAM" id="SignalP"/>
    </source>
</evidence>
<dbReference type="RefSeq" id="WP_074932625.1">
    <property type="nucleotide sequence ID" value="NZ_FORI01000008.1"/>
</dbReference>
<evidence type="ECO:0000313" key="3">
    <source>
        <dbReference type="Proteomes" id="UP000182737"/>
    </source>
</evidence>
<evidence type="ECO:0008006" key="4">
    <source>
        <dbReference type="Google" id="ProtNLM"/>
    </source>
</evidence>
<gene>
    <name evidence="2" type="ORF">SAMN04487775_10846</name>
</gene>
<sequence>MNRKHIIILAAVISFSTGLFAATSFSGYAGGKLNYTANPEAEEYDPDLKLQAFFAGQFNFTQNLWSHLEFSINTNDLLAQSIFHETESLFQIDEISLIARANMYSNANYFSVFMGTYDPIGSDIFLQRYFNIKPINSKITESYLGLAGSILYPHFGVGIADVIKLYNQPIAFGGYVYLNHEDADYYVLNTDLRFATNLSYLTCDLAGGVGVPLADKYRGEDVIIAVEKVYWHAGTTILIGNNFTNSLFMQGGIYNASFKAKQDSSIVSPDDIYILIEPRILFKNSHFNMSLYSLPEKTVAELLLVEDTLGVNLNLYSEASVTSSNSIVFGSHLSISLIDKNFKDLENIADFTTDDYNISLTPYIESQFLSGQLHVQATVRFMELLRERTGKAFSVDIGYRTKF</sequence>
<feature type="signal peptide" evidence="1">
    <location>
        <begin position="1"/>
        <end position="21"/>
    </location>
</feature>
<dbReference type="Proteomes" id="UP000182737">
    <property type="component" value="Unassembled WGS sequence"/>
</dbReference>
<accession>A0A1I3M565</accession>
<keyword evidence="1" id="KW-0732">Signal</keyword>
<name>A0A1I3M565_9SPIR</name>
<keyword evidence="3" id="KW-1185">Reference proteome</keyword>
<reference evidence="3" key="1">
    <citation type="submission" date="2016-10" db="EMBL/GenBank/DDBJ databases">
        <authorList>
            <person name="Varghese N."/>
            <person name="Submissions S."/>
        </authorList>
    </citation>
    <scope>NUCLEOTIDE SEQUENCE [LARGE SCALE GENOMIC DNA]</scope>
    <source>
        <strain evidence="3">XBD1002</strain>
    </source>
</reference>